<feature type="transmembrane region" description="Helical" evidence="5">
    <location>
        <begin position="371"/>
        <end position="391"/>
    </location>
</feature>
<protein>
    <recommendedName>
        <fullName evidence="6">Major facilitator superfamily (MFS) profile domain-containing protein</fullName>
    </recommendedName>
</protein>
<gene>
    <name evidence="7" type="ORF">IFR04_003269</name>
</gene>
<keyword evidence="4 5" id="KW-0472">Membrane</keyword>
<dbReference type="PANTHER" id="PTHR23501:SF59">
    <property type="entry name" value="MAJOR FACILITATOR SUPERFAMILY (MFS) PROFILE DOMAIN-CONTAINING PROTEIN-RELATED"/>
    <property type="match status" value="1"/>
</dbReference>
<name>A0A8H7WEY7_9HELO</name>
<dbReference type="EMBL" id="JAFJYH010000032">
    <property type="protein sequence ID" value="KAG4423587.1"/>
    <property type="molecule type" value="Genomic_DNA"/>
</dbReference>
<evidence type="ECO:0000313" key="8">
    <source>
        <dbReference type="Proteomes" id="UP000664132"/>
    </source>
</evidence>
<evidence type="ECO:0000256" key="5">
    <source>
        <dbReference type="SAM" id="Phobius"/>
    </source>
</evidence>
<dbReference type="AlphaFoldDB" id="A0A8H7WEY7"/>
<evidence type="ECO:0000256" key="2">
    <source>
        <dbReference type="ARBA" id="ARBA00022692"/>
    </source>
</evidence>
<dbReference type="OrthoDB" id="4139357at2759"/>
<accession>A0A8H7WEY7</accession>
<proteinExistence type="predicted"/>
<feature type="transmembrane region" description="Helical" evidence="5">
    <location>
        <begin position="210"/>
        <end position="231"/>
    </location>
</feature>
<dbReference type="FunFam" id="1.20.1250.20:FF:000504">
    <property type="entry name" value="Similar to MFS multidrug transporter"/>
    <property type="match status" value="1"/>
</dbReference>
<dbReference type="Gene3D" id="1.20.1720.10">
    <property type="entry name" value="Multidrug resistance protein D"/>
    <property type="match status" value="1"/>
</dbReference>
<keyword evidence="3 5" id="KW-1133">Transmembrane helix</keyword>
<feature type="transmembrane region" description="Helical" evidence="5">
    <location>
        <begin position="346"/>
        <end position="365"/>
    </location>
</feature>
<dbReference type="GO" id="GO:0005886">
    <property type="term" value="C:plasma membrane"/>
    <property type="evidence" value="ECO:0007669"/>
    <property type="project" value="TreeGrafter"/>
</dbReference>
<evidence type="ECO:0000259" key="6">
    <source>
        <dbReference type="PROSITE" id="PS50850"/>
    </source>
</evidence>
<feature type="transmembrane region" description="Helical" evidence="5">
    <location>
        <begin position="56"/>
        <end position="74"/>
    </location>
</feature>
<keyword evidence="8" id="KW-1185">Reference proteome</keyword>
<feature type="transmembrane region" description="Helical" evidence="5">
    <location>
        <begin position="174"/>
        <end position="198"/>
    </location>
</feature>
<dbReference type="InterPro" id="IPR020846">
    <property type="entry name" value="MFS_dom"/>
</dbReference>
<dbReference type="InterPro" id="IPR011701">
    <property type="entry name" value="MFS"/>
</dbReference>
<dbReference type="Pfam" id="PF07690">
    <property type="entry name" value="MFS_1"/>
    <property type="match status" value="1"/>
</dbReference>
<evidence type="ECO:0000256" key="1">
    <source>
        <dbReference type="ARBA" id="ARBA00004141"/>
    </source>
</evidence>
<dbReference type="FunFam" id="1.20.1720.10:FF:000018">
    <property type="entry name" value="Putative MFS multidrug transporter"/>
    <property type="match status" value="1"/>
</dbReference>
<reference evidence="7" key="1">
    <citation type="submission" date="2021-02" db="EMBL/GenBank/DDBJ databases">
        <title>Genome sequence Cadophora malorum strain M34.</title>
        <authorList>
            <person name="Stefanovic E."/>
            <person name="Vu D."/>
            <person name="Scully C."/>
            <person name="Dijksterhuis J."/>
            <person name="Roader J."/>
            <person name="Houbraken J."/>
        </authorList>
    </citation>
    <scope>NUCLEOTIDE SEQUENCE</scope>
    <source>
        <strain evidence="7">M34</strain>
    </source>
</reference>
<feature type="transmembrane region" description="Helical" evidence="5">
    <location>
        <begin position="318"/>
        <end position="339"/>
    </location>
</feature>
<dbReference type="Proteomes" id="UP000664132">
    <property type="component" value="Unassembled WGS sequence"/>
</dbReference>
<comment type="subcellular location">
    <subcellularLocation>
        <location evidence="1">Membrane</location>
        <topology evidence="1">Multi-pass membrane protein</topology>
    </subcellularLocation>
</comment>
<dbReference type="PRINTS" id="PR01036">
    <property type="entry name" value="TCRTETB"/>
</dbReference>
<dbReference type="PANTHER" id="PTHR23501">
    <property type="entry name" value="MAJOR FACILITATOR SUPERFAMILY"/>
    <property type="match status" value="1"/>
</dbReference>
<dbReference type="GO" id="GO:0022857">
    <property type="term" value="F:transmembrane transporter activity"/>
    <property type="evidence" value="ECO:0007669"/>
    <property type="project" value="InterPro"/>
</dbReference>
<dbReference type="InterPro" id="IPR036259">
    <property type="entry name" value="MFS_trans_sf"/>
</dbReference>
<organism evidence="7 8">
    <name type="scientific">Cadophora malorum</name>
    <dbReference type="NCBI Taxonomy" id="108018"/>
    <lineage>
        <taxon>Eukaryota</taxon>
        <taxon>Fungi</taxon>
        <taxon>Dikarya</taxon>
        <taxon>Ascomycota</taxon>
        <taxon>Pezizomycotina</taxon>
        <taxon>Leotiomycetes</taxon>
        <taxon>Helotiales</taxon>
        <taxon>Ploettnerulaceae</taxon>
        <taxon>Cadophora</taxon>
    </lineage>
</organism>
<feature type="transmembrane region" description="Helical" evidence="5">
    <location>
        <begin position="86"/>
        <end position="104"/>
    </location>
</feature>
<evidence type="ECO:0000313" key="7">
    <source>
        <dbReference type="EMBL" id="KAG4423587.1"/>
    </source>
</evidence>
<keyword evidence="2 5" id="KW-0812">Transmembrane</keyword>
<evidence type="ECO:0000256" key="3">
    <source>
        <dbReference type="ARBA" id="ARBA00022989"/>
    </source>
</evidence>
<dbReference type="SUPFAM" id="SSF103473">
    <property type="entry name" value="MFS general substrate transporter"/>
    <property type="match status" value="1"/>
</dbReference>
<feature type="transmembrane region" description="Helical" evidence="5">
    <location>
        <begin position="275"/>
        <end position="298"/>
    </location>
</feature>
<feature type="transmembrane region" description="Helical" evidence="5">
    <location>
        <begin position="110"/>
        <end position="132"/>
    </location>
</feature>
<feature type="transmembrane region" description="Helical" evidence="5">
    <location>
        <begin position="144"/>
        <end position="162"/>
    </location>
</feature>
<feature type="transmembrane region" description="Helical" evidence="5">
    <location>
        <begin position="243"/>
        <end position="263"/>
    </location>
</feature>
<feature type="domain" description="Major facilitator superfamily (MFS) profile" evidence="6">
    <location>
        <begin position="19"/>
        <end position="487"/>
    </location>
</feature>
<feature type="transmembrane region" description="Helical" evidence="5">
    <location>
        <begin position="20"/>
        <end position="44"/>
    </location>
</feature>
<comment type="caution">
    <text evidence="7">The sequence shown here is derived from an EMBL/GenBank/DDBJ whole genome shotgun (WGS) entry which is preliminary data.</text>
</comment>
<dbReference type="Gene3D" id="1.20.1250.20">
    <property type="entry name" value="MFS general substrate transporter like domains"/>
    <property type="match status" value="1"/>
</dbReference>
<sequence length="531" mass="58201">MQKEVQPVSVKRGWRFYGTFGTLALLNLICAIDATILSVALPIIATDLKGTTAIQAFWVGTSFLLCSTVFQPSWASFSHISGRKPVLLAALLLFTVGTIIASVADNVALLLVGRCVQGIGGGGLVALTYVVITDMVTLRERGKYMSVISLQWAIGSVVGPVIGGAFAEKATWRWIFWLNIPFCVIAAVGIPICLRLHIKEGSIWTKLRAFDWFGSFLFVAATTSCLIPVTWGGVMYNWSSWRTLAPLILGVVGLIGFTIYSIYISTEPLIRRTLFNTPTAIVAYFGTLVQGLIVWSLLYYMPLYFEVAKNYSPITSAIAIFPFTFTVAPAAVIVGLVITKTGRYRPSLWIGWLLTTLGMGLLIYLQQSTNIPSWIFLSLVAGTGLGMLFSAQGFAAQASASNADLPFAGAMYSFFRAFGQTLGVAISGVIFQNTFKKKVLATAYSTFADEWSREASSFVQVVKAWSDIGEEGVMKEVVIRAYVESLRMVWCVMCVLAGGASIASLVWTREISLERELETEQGFRYDMDEYR</sequence>
<evidence type="ECO:0000256" key="4">
    <source>
        <dbReference type="ARBA" id="ARBA00023136"/>
    </source>
</evidence>
<feature type="transmembrane region" description="Helical" evidence="5">
    <location>
        <begin position="488"/>
        <end position="507"/>
    </location>
</feature>
<dbReference type="PROSITE" id="PS50850">
    <property type="entry name" value="MFS"/>
    <property type="match status" value="1"/>
</dbReference>